<dbReference type="InterPro" id="IPR016197">
    <property type="entry name" value="Chromo-like_dom_sf"/>
</dbReference>
<name>A0A6V7QHH0_ANACO</name>
<dbReference type="PANTHER" id="PTHR46148:SF60">
    <property type="entry name" value="CHROMO DOMAIN-CONTAINING PROTEIN"/>
    <property type="match status" value="1"/>
</dbReference>
<feature type="domain" description="Chromo" evidence="1">
    <location>
        <begin position="70"/>
        <end position="118"/>
    </location>
</feature>
<dbReference type="AlphaFoldDB" id="A0A6V7QHH0"/>
<organism evidence="2">
    <name type="scientific">Ananas comosus var. bracteatus</name>
    <name type="common">red pineapple</name>
    <dbReference type="NCBI Taxonomy" id="296719"/>
    <lineage>
        <taxon>Eukaryota</taxon>
        <taxon>Viridiplantae</taxon>
        <taxon>Streptophyta</taxon>
        <taxon>Embryophyta</taxon>
        <taxon>Tracheophyta</taxon>
        <taxon>Spermatophyta</taxon>
        <taxon>Magnoliopsida</taxon>
        <taxon>Liliopsida</taxon>
        <taxon>Poales</taxon>
        <taxon>Bromeliaceae</taxon>
        <taxon>Bromelioideae</taxon>
        <taxon>Ananas</taxon>
    </lineage>
</organism>
<accession>A0A6V7QHH0</accession>
<evidence type="ECO:0000259" key="1">
    <source>
        <dbReference type="Pfam" id="PF00385"/>
    </source>
</evidence>
<dbReference type="SUPFAM" id="SSF54160">
    <property type="entry name" value="Chromo domain-like"/>
    <property type="match status" value="1"/>
</dbReference>
<dbReference type="Pfam" id="PF00385">
    <property type="entry name" value="Chromo"/>
    <property type="match status" value="1"/>
</dbReference>
<gene>
    <name evidence="2" type="ORF">CB5_LOCUS25810</name>
</gene>
<dbReference type="InterPro" id="IPR023780">
    <property type="entry name" value="Chromo_domain"/>
</dbReference>
<protein>
    <recommendedName>
        <fullName evidence="1">Chromo domain-containing protein</fullName>
    </recommendedName>
</protein>
<dbReference type="EMBL" id="LR862136">
    <property type="protein sequence ID" value="CAD1842599.1"/>
    <property type="molecule type" value="Genomic_DNA"/>
</dbReference>
<evidence type="ECO:0000313" key="2">
    <source>
        <dbReference type="EMBL" id="CAD1842599.1"/>
    </source>
</evidence>
<proteinExistence type="predicted"/>
<dbReference type="PANTHER" id="PTHR46148">
    <property type="entry name" value="CHROMO DOMAIN-CONTAINING PROTEIN"/>
    <property type="match status" value="1"/>
</dbReference>
<reference evidence="2" key="1">
    <citation type="submission" date="2020-07" db="EMBL/GenBank/DDBJ databases">
        <authorList>
            <person name="Lin J."/>
        </authorList>
    </citation>
    <scope>NUCLEOTIDE SEQUENCE</scope>
</reference>
<sequence length="121" mass="13782">MISYLSIGLTCCLPPLDLVVELFPWVAVPTGNHRVGSHPTLFWGVTGSHVSGAAARGKGLREDLSFEEQPVRILAREVRKLRNQDIPYVKVLWSNHDEREATWELESALQERYPHLFQMES</sequence>